<evidence type="ECO:0000313" key="9">
    <source>
        <dbReference type="Proteomes" id="UP000294530"/>
    </source>
</evidence>
<sequence>MLSNCRDTIIGGGISFDGISQGERKLLALATALLTKPAILFVEEPTAGLDTRSAESIVAKLRDLAHEQNMIVIGTLHRFSSHLYSLVDYLYLVADASCVYDGKAANAVAYFSSIGYPCPAYTSPMDYFMLQMAIDDGESDEESVARVALLKREWFERNALVYADNVAQARVACNDALLSDYEHKNRYRHMGCGNQIWLLWTRHVRRLSRYGYIFGRHLMATLLFGIIFGLVYLHVDINDENGIQNVVGLFFYIVVIQMLFMAFRAFIYLPRETALALRERQDYRGGWYYLLCWYVTKMAAELPALVAYSIALFAPVFVLVKIDEGFLIYVSMQIVVILAGWVAVALAFFVLSALRDATRALMVYVVIVTTFIVMGGFFLKVTNIPDYLLWLHYLSPVTFAYEAMMKIFWQQVKTIACGNTCVAHTGEQVLELYRLNSSRSALSNSLLLFAIGIVLYLATLCNLLLLATKKRHSTLQWRYDWKYTTLVHRKKRAFQNNVDTCHIKDGKCDVHNINQGVTGNFDKHYIQIETPRIESRSDVPRMTLGWQCTLIIKHALWKKQDTVVLDDASGLATCGELCLITGPSNTSNVALLKSLHGHSPAREFKGVITLNGVKSSFQQLSHYTAFVSSLNVFYETLTVIEHLHFQAFLTLSNPIHAIITERINRILEELELSCKRNTRISDLSHVYTKQLAIATALLQNPSIVLLETPTKHMNLVSSQRLILLLRQLARTGRTIIVTMNTPLSHQVALFDTLNLLIDGVTVFHGNVTEVVPFIASLGYECPFNWNPIDFFISILSKQDMTSEARRELRNRFKACGNYHLPLPHLNGFHDENEMWRTKELDVKRSKGFFLVVLMVLHRQFLVLIRCRCFYYWQAFWMLCLGLVVGLFFRQLDLDDQEDILNWTGAFYVLIVLQMMVNGTRTFVLIPYEWALMEYEPRYTQFVLFIWCCIKESTELVLLLVFSIILFVPAYLLMGIRHGFQLYFYMQLVLWMAGWSATGMATLVLGLVRHVRSAGFVFMIMLLFMATFGGLLIHVDDIPDYFSWVHYISPVKYGYEALMKLFWGRIGLLACNRGNASGSGSMAAVMVGDTFSHSMSSASYEKDSDCIARSGIDVLAYYSMDSSRNARSDCLILLSLSVVSIFIGYVALSLRWRWYKSTA</sequence>
<evidence type="ECO:0000256" key="6">
    <source>
        <dbReference type="SAM" id="Phobius"/>
    </source>
</evidence>
<dbReference type="SUPFAM" id="SSF52540">
    <property type="entry name" value="P-loop containing nucleoside triphosphate hydrolases"/>
    <property type="match status" value="2"/>
</dbReference>
<evidence type="ECO:0000256" key="5">
    <source>
        <dbReference type="ARBA" id="ARBA00023136"/>
    </source>
</evidence>
<dbReference type="AlphaFoldDB" id="A0A976FI16"/>
<keyword evidence="9" id="KW-1185">Reference proteome</keyword>
<dbReference type="KEGG" id="blac:94352750"/>
<accession>A0A976FI16</accession>
<protein>
    <recommendedName>
        <fullName evidence="7">ABC transporter domain-containing protein</fullName>
    </recommendedName>
</protein>
<dbReference type="Proteomes" id="UP000294530">
    <property type="component" value="Unassembled WGS sequence"/>
</dbReference>
<feature type="transmembrane region" description="Helical" evidence="6">
    <location>
        <begin position="247"/>
        <end position="267"/>
    </location>
</feature>
<comment type="caution">
    <text evidence="8">The sequence shown here is derived from an EMBL/GenBank/DDBJ whole genome shotgun (WGS) entry which is preliminary data.</text>
</comment>
<dbReference type="GO" id="GO:0140359">
    <property type="term" value="F:ABC-type transporter activity"/>
    <property type="evidence" value="ECO:0007669"/>
    <property type="project" value="InterPro"/>
</dbReference>
<feature type="transmembrane region" description="Helical" evidence="6">
    <location>
        <begin position="899"/>
        <end position="916"/>
    </location>
</feature>
<dbReference type="GO" id="GO:0016020">
    <property type="term" value="C:membrane"/>
    <property type="evidence" value="ECO:0007669"/>
    <property type="project" value="UniProtKB-SubCell"/>
</dbReference>
<feature type="domain" description="ABC transporter" evidence="7">
    <location>
        <begin position="550"/>
        <end position="783"/>
    </location>
</feature>
<dbReference type="InterPro" id="IPR003439">
    <property type="entry name" value="ABC_transporter-like_ATP-bd"/>
</dbReference>
<evidence type="ECO:0000256" key="1">
    <source>
        <dbReference type="ARBA" id="ARBA00004141"/>
    </source>
</evidence>
<gene>
    <name evidence="8" type="ORF">CCR75_009032</name>
</gene>
<feature type="transmembrane region" description="Helical" evidence="6">
    <location>
        <begin position="213"/>
        <end position="235"/>
    </location>
</feature>
<evidence type="ECO:0000313" key="8">
    <source>
        <dbReference type="EMBL" id="TDH67001.1"/>
    </source>
</evidence>
<reference evidence="8 9" key="1">
    <citation type="journal article" date="2021" name="Genome Biol.">
        <title>AFLAP: assembly-free linkage analysis pipeline using k-mers from genome sequencing data.</title>
        <authorList>
            <person name="Fletcher K."/>
            <person name="Zhang L."/>
            <person name="Gil J."/>
            <person name="Han R."/>
            <person name="Cavanaugh K."/>
            <person name="Michelmore R."/>
        </authorList>
    </citation>
    <scope>NUCLEOTIDE SEQUENCE [LARGE SCALE GENOMIC DNA]</scope>
    <source>
        <strain evidence="8 9">SF5</strain>
    </source>
</reference>
<dbReference type="InterPro" id="IPR050352">
    <property type="entry name" value="ABCG_transporters"/>
</dbReference>
<dbReference type="PROSITE" id="PS50893">
    <property type="entry name" value="ABC_TRANSPORTER_2"/>
    <property type="match status" value="1"/>
</dbReference>
<keyword evidence="3 6" id="KW-0812">Transmembrane</keyword>
<dbReference type="Pfam" id="PF01061">
    <property type="entry name" value="ABC2_membrane"/>
    <property type="match status" value="2"/>
</dbReference>
<dbReference type="InterPro" id="IPR027417">
    <property type="entry name" value="P-loop_NTPase"/>
</dbReference>
<dbReference type="GO" id="GO:0005524">
    <property type="term" value="F:ATP binding"/>
    <property type="evidence" value="ECO:0007669"/>
    <property type="project" value="InterPro"/>
</dbReference>
<dbReference type="Gene3D" id="3.40.50.300">
    <property type="entry name" value="P-loop containing nucleotide triphosphate hydrolases"/>
    <property type="match status" value="2"/>
</dbReference>
<evidence type="ECO:0000256" key="2">
    <source>
        <dbReference type="ARBA" id="ARBA00022448"/>
    </source>
</evidence>
<evidence type="ECO:0000256" key="3">
    <source>
        <dbReference type="ARBA" id="ARBA00022692"/>
    </source>
</evidence>
<keyword evidence="5 6" id="KW-0472">Membrane</keyword>
<keyword evidence="2" id="KW-0813">Transport</keyword>
<keyword evidence="4 6" id="KW-1133">Transmembrane helix</keyword>
<feature type="transmembrane region" description="Helical" evidence="6">
    <location>
        <begin position="870"/>
        <end position="887"/>
    </location>
</feature>
<feature type="transmembrane region" description="Helical" evidence="6">
    <location>
        <begin position="287"/>
        <end position="320"/>
    </location>
</feature>
<dbReference type="Pfam" id="PF00005">
    <property type="entry name" value="ABC_tran"/>
    <property type="match status" value="1"/>
</dbReference>
<dbReference type="OrthoDB" id="66620at2759"/>
<dbReference type="PANTHER" id="PTHR48041:SF139">
    <property type="entry name" value="PROTEIN SCARLET"/>
    <property type="match status" value="1"/>
</dbReference>
<dbReference type="InterPro" id="IPR013525">
    <property type="entry name" value="ABC2_TM"/>
</dbReference>
<dbReference type="GO" id="GO:0016887">
    <property type="term" value="F:ATP hydrolysis activity"/>
    <property type="evidence" value="ECO:0007669"/>
    <property type="project" value="InterPro"/>
</dbReference>
<feature type="transmembrane region" description="Helical" evidence="6">
    <location>
        <begin position="446"/>
        <end position="468"/>
    </location>
</feature>
<feature type="transmembrane region" description="Helical" evidence="6">
    <location>
        <begin position="326"/>
        <end position="354"/>
    </location>
</feature>
<organism evidence="8 9">
    <name type="scientific">Bremia lactucae</name>
    <name type="common">Lettuce downy mildew</name>
    <dbReference type="NCBI Taxonomy" id="4779"/>
    <lineage>
        <taxon>Eukaryota</taxon>
        <taxon>Sar</taxon>
        <taxon>Stramenopiles</taxon>
        <taxon>Oomycota</taxon>
        <taxon>Peronosporomycetes</taxon>
        <taxon>Peronosporales</taxon>
        <taxon>Peronosporaceae</taxon>
        <taxon>Bremia</taxon>
    </lineage>
</organism>
<dbReference type="EMBL" id="SHOA02000006">
    <property type="protein sequence ID" value="TDH67001.1"/>
    <property type="molecule type" value="Genomic_DNA"/>
</dbReference>
<feature type="transmembrane region" description="Helical" evidence="6">
    <location>
        <begin position="361"/>
        <end position="379"/>
    </location>
</feature>
<comment type="subcellular location">
    <subcellularLocation>
        <location evidence="1">Membrane</location>
        <topology evidence="1">Multi-pass membrane protein</topology>
    </subcellularLocation>
</comment>
<name>A0A976FI16_BRELC</name>
<feature type="transmembrane region" description="Helical" evidence="6">
    <location>
        <begin position="1129"/>
        <end position="1147"/>
    </location>
</feature>
<evidence type="ECO:0000259" key="7">
    <source>
        <dbReference type="PROSITE" id="PS50893"/>
    </source>
</evidence>
<feature type="transmembrane region" description="Helical" evidence="6">
    <location>
        <begin position="987"/>
        <end position="1007"/>
    </location>
</feature>
<evidence type="ECO:0000256" key="4">
    <source>
        <dbReference type="ARBA" id="ARBA00022989"/>
    </source>
</evidence>
<dbReference type="PANTHER" id="PTHR48041">
    <property type="entry name" value="ABC TRANSPORTER G FAMILY MEMBER 28"/>
    <property type="match status" value="1"/>
</dbReference>
<proteinExistence type="predicted"/>
<dbReference type="RefSeq" id="XP_067816500.1">
    <property type="nucleotide sequence ID" value="XM_067967079.1"/>
</dbReference>
<feature type="transmembrane region" description="Helical" evidence="6">
    <location>
        <begin position="955"/>
        <end position="975"/>
    </location>
</feature>
<feature type="transmembrane region" description="Helical" evidence="6">
    <location>
        <begin position="1013"/>
        <end position="1032"/>
    </location>
</feature>
<dbReference type="GeneID" id="94352750"/>